<dbReference type="OrthoDB" id="10254730at2759"/>
<dbReference type="PIRSF" id="PIRSF000799">
    <property type="entry name" value="DNA_pol_eps_2"/>
    <property type="match status" value="1"/>
</dbReference>
<dbReference type="PANTHER" id="PTHR12708:SF0">
    <property type="entry name" value="DNA POLYMERASE EPSILON SUBUNIT 2"/>
    <property type="match status" value="1"/>
</dbReference>
<dbReference type="InterPro" id="IPR016266">
    <property type="entry name" value="POLE2"/>
</dbReference>
<dbReference type="GO" id="GO:0003677">
    <property type="term" value="F:DNA binding"/>
    <property type="evidence" value="ECO:0007669"/>
    <property type="project" value="UniProtKB-UniRule"/>
</dbReference>
<proteinExistence type="inferred from homology"/>
<evidence type="ECO:0000256" key="5">
    <source>
        <dbReference type="ARBA" id="ARBA00023242"/>
    </source>
</evidence>
<comment type="subcellular location">
    <subcellularLocation>
        <location evidence="1 6">Nucleus</location>
    </subcellularLocation>
</comment>
<dbReference type="Proteomes" id="UP000789342">
    <property type="component" value="Unassembled WGS sequence"/>
</dbReference>
<comment type="function">
    <text evidence="6">Participates in DNA repair and in chromosomal DNA replication.</text>
</comment>
<dbReference type="GO" id="GO:0008622">
    <property type="term" value="C:epsilon DNA polymerase complex"/>
    <property type="evidence" value="ECO:0007669"/>
    <property type="project" value="UniProtKB-UniRule"/>
</dbReference>
<keyword evidence="5 6" id="KW-0539">Nucleus</keyword>
<feature type="domain" description="DNA polymerase alpha/delta/epsilon subunit B" evidence="7">
    <location>
        <begin position="288"/>
        <end position="478"/>
    </location>
</feature>
<evidence type="ECO:0000313" key="8">
    <source>
        <dbReference type="EMBL" id="CAG8634881.1"/>
    </source>
</evidence>
<keyword evidence="3 6" id="KW-0235">DNA replication</keyword>
<accession>A0A9N9GUF4</accession>
<evidence type="ECO:0000256" key="2">
    <source>
        <dbReference type="ARBA" id="ARBA00009560"/>
    </source>
</evidence>
<dbReference type="Pfam" id="PF04042">
    <property type="entry name" value="DNA_pol_E_B"/>
    <property type="match status" value="1"/>
</dbReference>
<evidence type="ECO:0000313" key="9">
    <source>
        <dbReference type="Proteomes" id="UP000789342"/>
    </source>
</evidence>
<dbReference type="GO" id="GO:0042276">
    <property type="term" value="P:error-prone translesion synthesis"/>
    <property type="evidence" value="ECO:0007669"/>
    <property type="project" value="TreeGrafter"/>
</dbReference>
<dbReference type="GO" id="GO:0006261">
    <property type="term" value="P:DNA-templated DNA replication"/>
    <property type="evidence" value="ECO:0007669"/>
    <property type="project" value="InterPro"/>
</dbReference>
<organism evidence="8 9">
    <name type="scientific">Acaulospora morrowiae</name>
    <dbReference type="NCBI Taxonomy" id="94023"/>
    <lineage>
        <taxon>Eukaryota</taxon>
        <taxon>Fungi</taxon>
        <taxon>Fungi incertae sedis</taxon>
        <taxon>Mucoromycota</taxon>
        <taxon>Glomeromycotina</taxon>
        <taxon>Glomeromycetes</taxon>
        <taxon>Diversisporales</taxon>
        <taxon>Acaulosporaceae</taxon>
        <taxon>Acaulospora</taxon>
    </lineage>
</organism>
<comment type="caution">
    <text evidence="8">The sequence shown here is derived from an EMBL/GenBank/DDBJ whole genome shotgun (WGS) entry which is preliminary data.</text>
</comment>
<name>A0A9N9GUF4_9GLOM</name>
<evidence type="ECO:0000256" key="6">
    <source>
        <dbReference type="PIRNR" id="PIRNR000799"/>
    </source>
</evidence>
<evidence type="ECO:0000256" key="3">
    <source>
        <dbReference type="ARBA" id="ARBA00022705"/>
    </source>
</evidence>
<dbReference type="PANTHER" id="PTHR12708">
    <property type="entry name" value="DNA POLYMERASE EPSILON SUBUNIT B"/>
    <property type="match status" value="1"/>
</dbReference>
<evidence type="ECO:0000256" key="4">
    <source>
        <dbReference type="ARBA" id="ARBA00023125"/>
    </source>
</evidence>
<dbReference type="InterPro" id="IPR007185">
    <property type="entry name" value="DNA_pol_a/d/e_bsu"/>
</dbReference>
<keyword evidence="9" id="KW-1185">Reference proteome</keyword>
<sequence length="530" mass="61547">MSFKPMILHQFGSVYNLIIRPDSTQFLEKELGEIVQKNVQVDIPALIKQIAKEYAKNNEHSSFVELDKLKTVYHNLPYMKKEAPVSGKDDSTIDEADPYKYFHVINAFDMPNWKIEKETRAFIRNTNPPKILGSPKESVHVERFDLIYQRLVRRPRSWKRATSFKRVESKLPTIKDLRGRTGQSFTVFGMLTSLADGTYYLEDKDGCMKLDLSECEFEGFHAEGNFVLIKGQYCDGQTFKVLKMENPPLECAEDTRKELGRIDFLGAPIIFEDEVIKKCEVKWDHLFFAVLSDVWLDEYKTLANLREMFRIYASVNIFPFAFIFLGNFLSEPFLYTEEHSTKYKVAFDKLGSLIAEFPSIAKSSYFIFVPGSDDFILSGPLPQRHISDLYTSRIKYCSQELVIFREDIIYKFKRNCIKVPKCQNTQDSLEKQVVRTLLHQSHLCPFLLSARPIVRDYDHSLRLYPVPDVLILADKYPNYSFDIVTTSHPDNQNTDSTNINKCHCLNPSGFSSNGYKWMVYYPASKKSELW</sequence>
<gene>
    <name evidence="8" type="ORF">AMORRO_LOCUS9260</name>
</gene>
<reference evidence="8" key="1">
    <citation type="submission" date="2021-06" db="EMBL/GenBank/DDBJ databases">
        <authorList>
            <person name="Kallberg Y."/>
            <person name="Tangrot J."/>
            <person name="Rosling A."/>
        </authorList>
    </citation>
    <scope>NUCLEOTIDE SEQUENCE</scope>
    <source>
        <strain evidence="8">CL551</strain>
    </source>
</reference>
<comment type="similarity">
    <text evidence="2 6">Belongs to the DNA polymerase epsilon subunit B family.</text>
</comment>
<protein>
    <recommendedName>
        <fullName evidence="6">DNA polymerase epsilon subunit</fullName>
    </recommendedName>
    <alternativeName>
        <fullName evidence="6">DNA polymerase II subunit 2</fullName>
    </alternativeName>
</protein>
<dbReference type="AlphaFoldDB" id="A0A9N9GUF4"/>
<evidence type="ECO:0000256" key="1">
    <source>
        <dbReference type="ARBA" id="ARBA00004123"/>
    </source>
</evidence>
<dbReference type="EMBL" id="CAJVPV010008801">
    <property type="protein sequence ID" value="CAG8634881.1"/>
    <property type="molecule type" value="Genomic_DNA"/>
</dbReference>
<keyword evidence="4 6" id="KW-0238">DNA-binding</keyword>
<evidence type="ECO:0000259" key="7">
    <source>
        <dbReference type="Pfam" id="PF04042"/>
    </source>
</evidence>